<dbReference type="RefSeq" id="WP_039322477.1">
    <property type="nucleotide sequence ID" value="NZ_JACKSA010000369.1"/>
</dbReference>
<comment type="caution">
    <text evidence="1">The sequence shown here is derived from an EMBL/GenBank/DDBJ whole genome shotgun (WGS) entry which is preliminary data.</text>
</comment>
<evidence type="ECO:0000313" key="1">
    <source>
        <dbReference type="EMBL" id="KHO23981.1"/>
    </source>
</evidence>
<dbReference type="EMBL" id="JTLZ01000008">
    <property type="protein sequence ID" value="KHO23981.1"/>
    <property type="molecule type" value="Genomic_DNA"/>
</dbReference>
<accession>A0ABR4YSE3</accession>
<sequence length="62" mass="5906">MVVVGGAVVVSACSGGADGGGAVDIPMSSVVLTGVLGAVLEVMGVVDRDGGFVEVTGVSRSR</sequence>
<protein>
    <recommendedName>
        <fullName evidence="3">Lipoprotein</fullName>
    </recommendedName>
</protein>
<organism evidence="1 2">
    <name type="scientific">Mycolicibacterium setense</name>
    <dbReference type="NCBI Taxonomy" id="431269"/>
    <lineage>
        <taxon>Bacteria</taxon>
        <taxon>Bacillati</taxon>
        <taxon>Actinomycetota</taxon>
        <taxon>Actinomycetes</taxon>
        <taxon>Mycobacteriales</taxon>
        <taxon>Mycobacteriaceae</taxon>
        <taxon>Mycolicibacterium</taxon>
    </lineage>
</organism>
<evidence type="ECO:0000313" key="2">
    <source>
        <dbReference type="Proteomes" id="UP000031004"/>
    </source>
</evidence>
<keyword evidence="2" id="KW-1185">Reference proteome</keyword>
<gene>
    <name evidence="1" type="ORF">QQ44_17675</name>
</gene>
<name>A0ABR4YSE3_9MYCO</name>
<proteinExistence type="predicted"/>
<evidence type="ECO:0008006" key="3">
    <source>
        <dbReference type="Google" id="ProtNLM"/>
    </source>
</evidence>
<dbReference type="Proteomes" id="UP000031004">
    <property type="component" value="Unassembled WGS sequence"/>
</dbReference>
<reference evidence="1 2" key="1">
    <citation type="submission" date="2014-11" db="EMBL/GenBank/DDBJ databases">
        <title>Mycobacterium setense Manresensis Genome.</title>
        <authorList>
            <person name="Rech G."/>
            <person name="Sumoy L."/>
        </authorList>
    </citation>
    <scope>NUCLEOTIDE SEQUENCE [LARGE SCALE GENOMIC DNA]</scope>
    <source>
        <strain evidence="1 2">Manresensis</strain>
    </source>
</reference>